<keyword evidence="1" id="KW-0812">Transmembrane</keyword>
<sequence>MFQKLFITISFFLILSSTSITYLYSQDLIYKPNPNLDYVAVNNEIREGEEEGFLKVIEGDNVKISGFGSPNTSIKILYEDKVVESSVDSNGNWFALFTVLGLPKGSYPVYIETGNSGNKEPLITMVVTETEIFVDETEDEQKNIKGNSSNSYIGYIILGILIPIFTAIGWFLGTYSERNRKND</sequence>
<dbReference type="Proteomes" id="UP000233417">
    <property type="component" value="Unassembled WGS sequence"/>
</dbReference>
<evidence type="ECO:0008006" key="4">
    <source>
        <dbReference type="Google" id="ProtNLM"/>
    </source>
</evidence>
<evidence type="ECO:0000313" key="2">
    <source>
        <dbReference type="EMBL" id="PKN02803.1"/>
    </source>
</evidence>
<comment type="caution">
    <text evidence="2">The sequence shown here is derived from an EMBL/GenBank/DDBJ whole genome shotgun (WGS) entry which is preliminary data.</text>
</comment>
<gene>
    <name evidence="2" type="ORF">CVU76_02135</name>
</gene>
<name>A0A2N2F3S4_9BACT</name>
<keyword evidence="1" id="KW-0472">Membrane</keyword>
<evidence type="ECO:0000256" key="1">
    <source>
        <dbReference type="SAM" id="Phobius"/>
    </source>
</evidence>
<feature type="transmembrane region" description="Helical" evidence="1">
    <location>
        <begin position="152"/>
        <end position="172"/>
    </location>
</feature>
<accession>A0A2N2F3S4</accession>
<evidence type="ECO:0000313" key="3">
    <source>
        <dbReference type="Proteomes" id="UP000233417"/>
    </source>
</evidence>
<dbReference type="AlphaFoldDB" id="A0A2N2F3S4"/>
<reference evidence="2 3" key="1">
    <citation type="journal article" date="2017" name="ISME J.">
        <title>Potential for microbial H2 and metal transformations associated with novel bacteria and archaea in deep terrestrial subsurface sediments.</title>
        <authorList>
            <person name="Hernsdorf A.W."/>
            <person name="Amano Y."/>
            <person name="Miyakawa K."/>
            <person name="Ise K."/>
            <person name="Suzuki Y."/>
            <person name="Anantharaman K."/>
            <person name="Probst A."/>
            <person name="Burstein D."/>
            <person name="Thomas B.C."/>
            <person name="Banfield J.F."/>
        </authorList>
    </citation>
    <scope>NUCLEOTIDE SEQUENCE [LARGE SCALE GENOMIC DNA]</scope>
    <source>
        <strain evidence="2">HGW-Dojkabacteria-1</strain>
    </source>
</reference>
<proteinExistence type="predicted"/>
<organism evidence="2 3">
    <name type="scientific">Candidatus Dojkabacteria bacterium HGW-Dojkabacteria-1</name>
    <dbReference type="NCBI Taxonomy" id="2013761"/>
    <lineage>
        <taxon>Bacteria</taxon>
        <taxon>Candidatus Dojkabacteria</taxon>
    </lineage>
</organism>
<keyword evidence="1" id="KW-1133">Transmembrane helix</keyword>
<dbReference type="EMBL" id="PHAO01000001">
    <property type="protein sequence ID" value="PKN02803.1"/>
    <property type="molecule type" value="Genomic_DNA"/>
</dbReference>
<protein>
    <recommendedName>
        <fullName evidence="4">Bacterial Ig-like domain-containing protein</fullName>
    </recommendedName>
</protein>